<accession>A0A4D7B2C1</accession>
<protein>
    <submittedName>
        <fullName evidence="3">FAD-dependent oxidoreductase</fullName>
    </submittedName>
</protein>
<keyword evidence="4" id="KW-1185">Reference proteome</keyword>
<name>A0A4D7B2C1_9HYPH</name>
<evidence type="ECO:0000256" key="1">
    <source>
        <dbReference type="ARBA" id="ARBA00023002"/>
    </source>
</evidence>
<dbReference type="AlphaFoldDB" id="A0A4D7B2C1"/>
<dbReference type="KEGG" id="pstg:E8M01_13705"/>
<gene>
    <name evidence="3" type="ORF">E8M01_13705</name>
</gene>
<dbReference type="SUPFAM" id="SSF51905">
    <property type="entry name" value="FAD/NAD(P)-binding domain"/>
    <property type="match status" value="1"/>
</dbReference>
<evidence type="ECO:0000313" key="3">
    <source>
        <dbReference type="EMBL" id="QCI65173.1"/>
    </source>
</evidence>
<dbReference type="Pfam" id="PF01266">
    <property type="entry name" value="DAO"/>
    <property type="match status" value="1"/>
</dbReference>
<evidence type="ECO:0000259" key="2">
    <source>
        <dbReference type="Pfam" id="PF01266"/>
    </source>
</evidence>
<keyword evidence="1" id="KW-0560">Oxidoreductase</keyword>
<sequence>MSRGNVTVIGAGMVGICCASYLQRARYQVTVIDPLAPGSACSFGNAGVIAPGACLPLAMPGLWRQVPGFLLDPLGPLSIRWRDLAGSLPWLMDWLRTSSPARARQISAAMRSLHRPAFDCLEPLLRDAGAADFITRAGQLYVSSHRDTVLGSPLAVELLREAGVRTEHLGPDEVRQLEPTLAGVRSGLLFPDNGHSKNSYRVVQRLAEHFVQRGGTVVPDAVKGFDIASDDVTTVIGACGIYPAGTSVVAAGAWSDRLAGQLGTKVRMIAERGYHVTAADSGEMPNRVISHVDHRIAITPMDIGVRIGGTVEIADVDAPPNFARAKKLLEIGRAVLPGARLDNVTEWMGPRPSVPDGLPVIDRSPHLRNVIYAFGHSHYGFMGAAPTGRLVADLVSGETPFIDAKPFSLARLS</sequence>
<dbReference type="InterPro" id="IPR036188">
    <property type="entry name" value="FAD/NAD-bd_sf"/>
</dbReference>
<dbReference type="PANTHER" id="PTHR13847">
    <property type="entry name" value="SARCOSINE DEHYDROGENASE-RELATED"/>
    <property type="match status" value="1"/>
</dbReference>
<proteinExistence type="predicted"/>
<dbReference type="Gene3D" id="3.50.50.60">
    <property type="entry name" value="FAD/NAD(P)-binding domain"/>
    <property type="match status" value="2"/>
</dbReference>
<dbReference type="Proteomes" id="UP000298781">
    <property type="component" value="Chromosome"/>
</dbReference>
<dbReference type="EMBL" id="CP039690">
    <property type="protein sequence ID" value="QCI65173.1"/>
    <property type="molecule type" value="Genomic_DNA"/>
</dbReference>
<dbReference type="PANTHER" id="PTHR13847:SF289">
    <property type="entry name" value="GLYCINE OXIDASE"/>
    <property type="match status" value="1"/>
</dbReference>
<dbReference type="RefSeq" id="WP_136960621.1">
    <property type="nucleotide sequence ID" value="NZ_CP039690.1"/>
</dbReference>
<dbReference type="GO" id="GO:0016491">
    <property type="term" value="F:oxidoreductase activity"/>
    <property type="evidence" value="ECO:0007669"/>
    <property type="project" value="UniProtKB-KW"/>
</dbReference>
<dbReference type="OrthoDB" id="9805337at2"/>
<dbReference type="InterPro" id="IPR006076">
    <property type="entry name" value="FAD-dep_OxRdtase"/>
</dbReference>
<feature type="domain" description="FAD dependent oxidoreductase" evidence="2">
    <location>
        <begin position="6"/>
        <end position="394"/>
    </location>
</feature>
<dbReference type="SUPFAM" id="SSF54373">
    <property type="entry name" value="FAD-linked reductases, C-terminal domain"/>
    <property type="match status" value="1"/>
</dbReference>
<reference evidence="3 4" key="1">
    <citation type="submission" date="2019-04" db="EMBL/GenBank/DDBJ databases">
        <title>Phreatobacter aquaticus sp. nov.</title>
        <authorList>
            <person name="Choi A."/>
        </authorList>
    </citation>
    <scope>NUCLEOTIDE SEQUENCE [LARGE SCALE GENOMIC DNA]</scope>
    <source>
        <strain evidence="3 4">KCTC 52518</strain>
    </source>
</reference>
<evidence type="ECO:0000313" key="4">
    <source>
        <dbReference type="Proteomes" id="UP000298781"/>
    </source>
</evidence>
<organism evidence="3 4">
    <name type="scientific">Phreatobacter stygius</name>
    <dbReference type="NCBI Taxonomy" id="1940610"/>
    <lineage>
        <taxon>Bacteria</taxon>
        <taxon>Pseudomonadati</taxon>
        <taxon>Pseudomonadota</taxon>
        <taxon>Alphaproteobacteria</taxon>
        <taxon>Hyphomicrobiales</taxon>
        <taxon>Phreatobacteraceae</taxon>
        <taxon>Phreatobacter</taxon>
    </lineage>
</organism>
<dbReference type="GO" id="GO:0005737">
    <property type="term" value="C:cytoplasm"/>
    <property type="evidence" value="ECO:0007669"/>
    <property type="project" value="TreeGrafter"/>
</dbReference>
<dbReference type="Gene3D" id="3.30.9.10">
    <property type="entry name" value="D-Amino Acid Oxidase, subunit A, domain 2"/>
    <property type="match status" value="1"/>
</dbReference>